<feature type="region of interest" description="Disordered" evidence="9">
    <location>
        <begin position="169"/>
        <end position="221"/>
    </location>
</feature>
<dbReference type="RefSeq" id="WP_226586816.1">
    <property type="nucleotide sequence ID" value="NZ_BLAY01000098.1"/>
</dbReference>
<evidence type="ECO:0000313" key="12">
    <source>
        <dbReference type="EMBL" id="GET40736.1"/>
    </source>
</evidence>
<keyword evidence="5 12" id="KW-0418">Kinase</keyword>
<dbReference type="CDD" id="cd14014">
    <property type="entry name" value="STKc_PknB_like"/>
    <property type="match status" value="1"/>
</dbReference>
<dbReference type="Pfam" id="PF00069">
    <property type="entry name" value="Pkinase"/>
    <property type="match status" value="1"/>
</dbReference>
<dbReference type="AlphaFoldDB" id="A0AAV3XJ28"/>
<feature type="transmembrane region" description="Helical" evidence="10">
    <location>
        <begin position="419"/>
        <end position="443"/>
    </location>
</feature>
<protein>
    <recommendedName>
        <fullName evidence="1">non-specific serine/threonine protein kinase</fullName>
        <ecNumber evidence="1">2.7.11.1</ecNumber>
    </recommendedName>
</protein>
<dbReference type="PANTHER" id="PTHR24363:SF0">
    <property type="entry name" value="SERINE_THREONINE KINASE LIKE DOMAIN CONTAINING 1"/>
    <property type="match status" value="1"/>
</dbReference>
<comment type="catalytic activity">
    <reaction evidence="7">
        <text>L-threonyl-[protein] + ATP = O-phospho-L-threonyl-[protein] + ADP + H(+)</text>
        <dbReference type="Rhea" id="RHEA:46608"/>
        <dbReference type="Rhea" id="RHEA-COMP:11060"/>
        <dbReference type="Rhea" id="RHEA-COMP:11605"/>
        <dbReference type="ChEBI" id="CHEBI:15378"/>
        <dbReference type="ChEBI" id="CHEBI:30013"/>
        <dbReference type="ChEBI" id="CHEBI:30616"/>
        <dbReference type="ChEBI" id="CHEBI:61977"/>
        <dbReference type="ChEBI" id="CHEBI:456216"/>
        <dbReference type="EC" id="2.7.11.1"/>
    </reaction>
</comment>
<evidence type="ECO:0000256" key="8">
    <source>
        <dbReference type="ARBA" id="ARBA00048679"/>
    </source>
</evidence>
<evidence type="ECO:0000256" key="6">
    <source>
        <dbReference type="ARBA" id="ARBA00022840"/>
    </source>
</evidence>
<dbReference type="PANTHER" id="PTHR24363">
    <property type="entry name" value="SERINE/THREONINE PROTEIN KINASE"/>
    <property type="match status" value="1"/>
</dbReference>
<name>A0AAV3XJ28_9CYAN</name>
<evidence type="ECO:0000256" key="5">
    <source>
        <dbReference type="ARBA" id="ARBA00022777"/>
    </source>
</evidence>
<dbReference type="PROSITE" id="PS50011">
    <property type="entry name" value="PROTEIN_KINASE_DOM"/>
    <property type="match status" value="1"/>
</dbReference>
<dbReference type="InterPro" id="IPR008271">
    <property type="entry name" value="Ser/Thr_kinase_AS"/>
</dbReference>
<evidence type="ECO:0000259" key="11">
    <source>
        <dbReference type="PROSITE" id="PS50011"/>
    </source>
</evidence>
<dbReference type="InterPro" id="IPR000719">
    <property type="entry name" value="Prot_kinase_dom"/>
</dbReference>
<keyword evidence="10" id="KW-0812">Transmembrane</keyword>
<dbReference type="EC" id="2.7.11.1" evidence="1"/>
<dbReference type="GO" id="GO:0004674">
    <property type="term" value="F:protein serine/threonine kinase activity"/>
    <property type="evidence" value="ECO:0007669"/>
    <property type="project" value="UniProtKB-KW"/>
</dbReference>
<evidence type="ECO:0000256" key="7">
    <source>
        <dbReference type="ARBA" id="ARBA00047899"/>
    </source>
</evidence>
<sequence length="647" mass="71647">MSLCINPICPQPDNPADGNSRFCQGCGSPLEIAGRYRVTRLLNDKTGFGKVYEAYEGNTPKILKVLKEDLNRNAKAVELFEQEAAVLGQLNNSGIPKVDGYFPYQTRNSIRLHCIGMEKIEGVNLEQWLEQRGNQPISQEQALNWLEQIAAILHLVHTRQYLHRDIKPSNIMLRRGSPPTPPSQGGERTPPLPGGAGGDRHTPPLPGGAGGDRHTPPLPGGAGGDLVLIDFGTAREMTYTYLAKISGGQRITAIESSGYTAPEQAFGQAIPQSDFYSLGRTFVFLLTGRHPLDMYDSRNDVLNWRGYATHVSPLLLDLIDGLMAKDIKQRPANTQDLLQRIEEIKRELTETVNVGGIGRDTTFVPAVPRQNRTNTTLIPTLVRWVGGLALLSALLGWIKTRTTTLLPSTRRQENDKLPLLALIGVLLVALGLIGLTGLALSGINRLNNIVTQRPERKGKVDYFPYIKGADSQGRTAEFSVAVLSVEYKWSFGSTYQIQHNAEVITLDTLRTNLEQEGIRRIMENPTEIVSVGTASCEGNLTDEERRAFARSQQIQLVVKKIFRNVRSVQGYRLLNLGQFRRSGCQANQDLTSYQRSVIVIGVKNKTPGVNVDEALRDRLEKKPFADFKLEDYSLGSPDKFKTISSNL</sequence>
<evidence type="ECO:0000256" key="10">
    <source>
        <dbReference type="SAM" id="Phobius"/>
    </source>
</evidence>
<keyword evidence="10" id="KW-1133">Transmembrane helix</keyword>
<keyword evidence="13" id="KW-1185">Reference proteome</keyword>
<dbReference type="Gene3D" id="3.30.200.20">
    <property type="entry name" value="Phosphorylase Kinase, domain 1"/>
    <property type="match status" value="1"/>
</dbReference>
<dbReference type="PROSITE" id="PS00108">
    <property type="entry name" value="PROTEIN_KINASE_ST"/>
    <property type="match status" value="1"/>
</dbReference>
<reference evidence="12" key="1">
    <citation type="submission" date="2019-10" db="EMBL/GenBank/DDBJ databases">
        <title>Draft genome sequece of Microseira wollei NIES-4236.</title>
        <authorList>
            <person name="Yamaguchi H."/>
            <person name="Suzuki S."/>
            <person name="Kawachi M."/>
        </authorList>
    </citation>
    <scope>NUCLEOTIDE SEQUENCE</scope>
    <source>
        <strain evidence="12">NIES-4236</strain>
    </source>
</reference>
<evidence type="ECO:0000256" key="4">
    <source>
        <dbReference type="ARBA" id="ARBA00022741"/>
    </source>
</evidence>
<dbReference type="InterPro" id="IPR011009">
    <property type="entry name" value="Kinase-like_dom_sf"/>
</dbReference>
<evidence type="ECO:0000256" key="3">
    <source>
        <dbReference type="ARBA" id="ARBA00022679"/>
    </source>
</evidence>
<organism evidence="12 13">
    <name type="scientific">Microseira wollei NIES-4236</name>
    <dbReference type="NCBI Taxonomy" id="2530354"/>
    <lineage>
        <taxon>Bacteria</taxon>
        <taxon>Bacillati</taxon>
        <taxon>Cyanobacteriota</taxon>
        <taxon>Cyanophyceae</taxon>
        <taxon>Oscillatoriophycideae</taxon>
        <taxon>Aerosakkonematales</taxon>
        <taxon>Aerosakkonemataceae</taxon>
        <taxon>Microseira</taxon>
    </lineage>
</organism>
<dbReference type="EMBL" id="BLAY01000098">
    <property type="protein sequence ID" value="GET40736.1"/>
    <property type="molecule type" value="Genomic_DNA"/>
</dbReference>
<keyword evidence="3" id="KW-0808">Transferase</keyword>
<keyword evidence="10" id="KW-0472">Membrane</keyword>
<keyword evidence="4" id="KW-0547">Nucleotide-binding</keyword>
<keyword evidence="6" id="KW-0067">ATP-binding</keyword>
<feature type="domain" description="Protein kinase" evidence="11">
    <location>
        <begin position="37"/>
        <end position="344"/>
    </location>
</feature>
<gene>
    <name evidence="12" type="ORF">MiSe_55470</name>
</gene>
<keyword evidence="2 12" id="KW-0723">Serine/threonine-protein kinase</keyword>
<comment type="caution">
    <text evidence="12">The sequence shown here is derived from an EMBL/GenBank/DDBJ whole genome shotgun (WGS) entry which is preliminary data.</text>
</comment>
<dbReference type="NCBIfam" id="NF045510">
    <property type="entry name" value="4Cys_prefix_kin"/>
    <property type="match status" value="1"/>
</dbReference>
<feature type="transmembrane region" description="Helical" evidence="10">
    <location>
        <begin position="381"/>
        <end position="398"/>
    </location>
</feature>
<evidence type="ECO:0000256" key="1">
    <source>
        <dbReference type="ARBA" id="ARBA00012513"/>
    </source>
</evidence>
<comment type="catalytic activity">
    <reaction evidence="8">
        <text>L-seryl-[protein] + ATP = O-phospho-L-seryl-[protein] + ADP + H(+)</text>
        <dbReference type="Rhea" id="RHEA:17989"/>
        <dbReference type="Rhea" id="RHEA-COMP:9863"/>
        <dbReference type="Rhea" id="RHEA-COMP:11604"/>
        <dbReference type="ChEBI" id="CHEBI:15378"/>
        <dbReference type="ChEBI" id="CHEBI:29999"/>
        <dbReference type="ChEBI" id="CHEBI:30616"/>
        <dbReference type="ChEBI" id="CHEBI:83421"/>
        <dbReference type="ChEBI" id="CHEBI:456216"/>
        <dbReference type="EC" id="2.7.11.1"/>
    </reaction>
</comment>
<proteinExistence type="predicted"/>
<evidence type="ECO:0000256" key="2">
    <source>
        <dbReference type="ARBA" id="ARBA00022527"/>
    </source>
</evidence>
<evidence type="ECO:0000313" key="13">
    <source>
        <dbReference type="Proteomes" id="UP001050975"/>
    </source>
</evidence>
<dbReference type="SMART" id="SM00220">
    <property type="entry name" value="S_TKc"/>
    <property type="match status" value="1"/>
</dbReference>
<dbReference type="SUPFAM" id="SSF56112">
    <property type="entry name" value="Protein kinase-like (PK-like)"/>
    <property type="match status" value="1"/>
</dbReference>
<accession>A0AAV3XJ28</accession>
<dbReference type="Proteomes" id="UP001050975">
    <property type="component" value="Unassembled WGS sequence"/>
</dbReference>
<dbReference type="Gene3D" id="1.10.510.10">
    <property type="entry name" value="Transferase(Phosphotransferase) domain 1"/>
    <property type="match status" value="1"/>
</dbReference>
<dbReference type="GO" id="GO:0005524">
    <property type="term" value="F:ATP binding"/>
    <property type="evidence" value="ECO:0007669"/>
    <property type="project" value="UniProtKB-KW"/>
</dbReference>
<evidence type="ECO:0000256" key="9">
    <source>
        <dbReference type="SAM" id="MobiDB-lite"/>
    </source>
</evidence>